<protein>
    <recommendedName>
        <fullName evidence="6">NAD-dependent epimerase/dehydratase domain-containing protein</fullName>
    </recommendedName>
</protein>
<evidence type="ECO:0000313" key="7">
    <source>
        <dbReference type="EMBL" id="CAJ1936246.1"/>
    </source>
</evidence>
<dbReference type="InterPro" id="IPR001509">
    <property type="entry name" value="Epimerase_deHydtase"/>
</dbReference>
<comment type="pathway">
    <text evidence="1">Secondary metabolite biosynthesis; flavonoid biosynthesis.</text>
</comment>
<keyword evidence="4" id="KW-0284">Flavonoid biosynthesis</keyword>
<evidence type="ECO:0000256" key="2">
    <source>
        <dbReference type="ARBA" id="ARBA00022857"/>
    </source>
</evidence>
<accession>A0AA86VGB5</accession>
<sequence>MGKKACVIGGSGFIASVLINQLLEKGYAVNTTVRDPGNPNKISHLVELQSLGKLHIYGADLSVEEDFDAPISGCELVFQLATPVNFASEDRENDMIKPAIAGVLNVLKACARAKDVKRVILTSSTAAVTINQLNGTDLIIDESNWTDVEYLRTAKPHGWEYPASKTLAEKAAWKFAEENGIDLITVIPTLAIGPSFTLDIPTSVVVATSLFTGNDFFFKAFRGMQLLSGSISITHVEDICRAHMFVAEKESASGRYIVCAHNTSIPKLAKFLSKRYPQYQIPTEFDDIPSKAKFVISSEKLVKEGFSFKHGIEEIFDQSVEYLSSKGDERERERPVDGEFLVASNHQTPSRAHLQFGAHGDETVREVK</sequence>
<dbReference type="GO" id="GO:0033729">
    <property type="term" value="F:anthocyanidin reductase activity"/>
    <property type="evidence" value="ECO:0007669"/>
    <property type="project" value="TreeGrafter"/>
</dbReference>
<evidence type="ECO:0000259" key="6">
    <source>
        <dbReference type="Pfam" id="PF01370"/>
    </source>
</evidence>
<dbReference type="InterPro" id="IPR036291">
    <property type="entry name" value="NAD(P)-bd_dom_sf"/>
</dbReference>
<dbReference type="Gene3D" id="3.40.50.720">
    <property type="entry name" value="NAD(P)-binding Rossmann-like Domain"/>
    <property type="match status" value="1"/>
</dbReference>
<dbReference type="GO" id="GO:0009813">
    <property type="term" value="P:flavonoid biosynthetic process"/>
    <property type="evidence" value="ECO:0007669"/>
    <property type="project" value="UniProtKB-KW"/>
</dbReference>
<gene>
    <name evidence="7" type="ORF">AYBTSS11_LOCUS7382</name>
</gene>
<dbReference type="Gramene" id="rna-AYBTSS11_LOCUS7382">
    <property type="protein sequence ID" value="CAJ1936246.1"/>
    <property type="gene ID" value="gene-AYBTSS11_LOCUS7382"/>
</dbReference>
<dbReference type="PANTHER" id="PTHR10366">
    <property type="entry name" value="NAD DEPENDENT EPIMERASE/DEHYDRATASE"/>
    <property type="match status" value="1"/>
</dbReference>
<proteinExistence type="inferred from homology"/>
<dbReference type="InterPro" id="IPR050425">
    <property type="entry name" value="NAD(P)_dehydrat-like"/>
</dbReference>
<dbReference type="GO" id="GO:0016616">
    <property type="term" value="F:oxidoreductase activity, acting on the CH-OH group of donors, NAD or NADP as acceptor"/>
    <property type="evidence" value="ECO:0007669"/>
    <property type="project" value="TreeGrafter"/>
</dbReference>
<keyword evidence="3" id="KW-0560">Oxidoreductase</keyword>
<evidence type="ECO:0000256" key="3">
    <source>
        <dbReference type="ARBA" id="ARBA00023002"/>
    </source>
</evidence>
<dbReference type="Pfam" id="PF01370">
    <property type="entry name" value="Epimerase"/>
    <property type="match status" value="1"/>
</dbReference>
<reference evidence="7" key="1">
    <citation type="submission" date="2023-10" db="EMBL/GenBank/DDBJ databases">
        <authorList>
            <person name="Domelevo Entfellner J.-B."/>
        </authorList>
    </citation>
    <scope>NUCLEOTIDE SEQUENCE</scope>
</reference>
<evidence type="ECO:0000256" key="5">
    <source>
        <dbReference type="ARBA" id="ARBA00023445"/>
    </source>
</evidence>
<dbReference type="EMBL" id="OY731400">
    <property type="protein sequence ID" value="CAJ1936246.1"/>
    <property type="molecule type" value="Genomic_DNA"/>
</dbReference>
<dbReference type="AlphaFoldDB" id="A0AA86VGB5"/>
<keyword evidence="8" id="KW-1185">Reference proteome</keyword>
<dbReference type="FunFam" id="3.40.50.720:FF:000085">
    <property type="entry name" value="Dihydroflavonol reductase"/>
    <property type="match status" value="1"/>
</dbReference>
<evidence type="ECO:0000256" key="4">
    <source>
        <dbReference type="ARBA" id="ARBA00023241"/>
    </source>
</evidence>
<name>A0AA86VGB5_9FABA</name>
<organism evidence="7 8">
    <name type="scientific">Sphenostylis stenocarpa</name>
    <dbReference type="NCBI Taxonomy" id="92480"/>
    <lineage>
        <taxon>Eukaryota</taxon>
        <taxon>Viridiplantae</taxon>
        <taxon>Streptophyta</taxon>
        <taxon>Embryophyta</taxon>
        <taxon>Tracheophyta</taxon>
        <taxon>Spermatophyta</taxon>
        <taxon>Magnoliopsida</taxon>
        <taxon>eudicotyledons</taxon>
        <taxon>Gunneridae</taxon>
        <taxon>Pentapetalae</taxon>
        <taxon>rosids</taxon>
        <taxon>fabids</taxon>
        <taxon>Fabales</taxon>
        <taxon>Fabaceae</taxon>
        <taxon>Papilionoideae</taxon>
        <taxon>50 kb inversion clade</taxon>
        <taxon>NPAAA clade</taxon>
        <taxon>indigoferoid/millettioid clade</taxon>
        <taxon>Phaseoleae</taxon>
        <taxon>Sphenostylis</taxon>
    </lineage>
</organism>
<dbReference type="CDD" id="cd08958">
    <property type="entry name" value="FR_SDR_e"/>
    <property type="match status" value="1"/>
</dbReference>
<evidence type="ECO:0000313" key="8">
    <source>
        <dbReference type="Proteomes" id="UP001189624"/>
    </source>
</evidence>
<evidence type="ECO:0000256" key="1">
    <source>
        <dbReference type="ARBA" id="ARBA00004966"/>
    </source>
</evidence>
<dbReference type="Proteomes" id="UP001189624">
    <property type="component" value="Chromosome 3"/>
</dbReference>
<comment type="similarity">
    <text evidence="5">Belongs to the NAD(P)-dependent epimerase/dehydratase family. Dihydroflavonol-4-reductase subfamily.</text>
</comment>
<keyword evidence="2" id="KW-0521">NADP</keyword>
<feature type="domain" description="NAD-dependent epimerase/dehydratase" evidence="6">
    <location>
        <begin position="6"/>
        <end position="255"/>
    </location>
</feature>
<dbReference type="SUPFAM" id="SSF51735">
    <property type="entry name" value="NAD(P)-binding Rossmann-fold domains"/>
    <property type="match status" value="1"/>
</dbReference>
<dbReference type="PANTHER" id="PTHR10366:SF288">
    <property type="entry name" value="ANTHOCYANIDIN REDUCTASE"/>
    <property type="match status" value="1"/>
</dbReference>